<dbReference type="RefSeq" id="XP_018024183.1">
    <property type="nucleotide sequence ID" value="XM_018168694.2"/>
</dbReference>
<evidence type="ECO:0000256" key="1">
    <source>
        <dbReference type="ARBA" id="ARBA00004123"/>
    </source>
</evidence>
<feature type="compositionally biased region" description="Basic and acidic residues" evidence="5">
    <location>
        <begin position="1"/>
        <end position="13"/>
    </location>
</feature>
<sequence length="378" mass="44088">MADPEKAESKVQDDTEMASEEGEDEGAMDESSRKELVDQIMKDPQSLPKAMKRRIKALKKLQLEFTEMEADFYKEVHDLEVKYDSQHQRLYEKRRQILNAEVEPTDEECDFKLDDDAEDEEDKNLCNDLEKKAKVEGEEAEKPAAPAHGFDEETKGIPEFWLTVFRNVDLLAEMLQDHDEPILAHLTDIRIKFHDEPMGFSLDFHFSENEYFSNKVLTKYYEMKCKPDPEDPFRFEGPEIVKCKGCTIDWKQDKNVTVKVIKKKQKHKTRGAFRTVTKTVPRDSFFNFFNPPAVSDDVGEVIDEQLQALLTADFEIGHYIRERIVPRAVLFYTGEALDDEDLEEEEDGEEEEDEEEEDDPDYDPTKDKDGKQQDCKQQ</sequence>
<evidence type="ECO:0000256" key="4">
    <source>
        <dbReference type="RuleBase" id="RU003876"/>
    </source>
</evidence>
<dbReference type="InterPro" id="IPR002164">
    <property type="entry name" value="NAP_family"/>
</dbReference>
<feature type="compositionally biased region" description="Basic and acidic residues" evidence="5">
    <location>
        <begin position="363"/>
        <end position="378"/>
    </location>
</feature>
<dbReference type="PANTHER" id="PTHR11875">
    <property type="entry name" value="TESTIS-SPECIFIC Y-ENCODED PROTEIN"/>
    <property type="match status" value="1"/>
</dbReference>
<dbReference type="GO" id="GO:0006334">
    <property type="term" value="P:nucleosome assembly"/>
    <property type="evidence" value="ECO:0007669"/>
    <property type="project" value="InterPro"/>
</dbReference>
<dbReference type="Gene3D" id="1.20.5.1500">
    <property type="match status" value="1"/>
</dbReference>
<proteinExistence type="inferred from homology"/>
<dbReference type="SUPFAM" id="SSF143113">
    <property type="entry name" value="NAP-like"/>
    <property type="match status" value="1"/>
</dbReference>
<dbReference type="FunFam" id="3.30.1120.90:FF:000001">
    <property type="entry name" value="Nucleosome assembly protein 1-like 1"/>
    <property type="match status" value="1"/>
</dbReference>
<dbReference type="InterPro" id="IPR037231">
    <property type="entry name" value="NAP-like_sf"/>
</dbReference>
<evidence type="ECO:0000256" key="3">
    <source>
        <dbReference type="ARBA" id="ARBA00023242"/>
    </source>
</evidence>
<organism evidence="6 7">
    <name type="scientific">Hyalella azteca</name>
    <name type="common">Amphipod</name>
    <dbReference type="NCBI Taxonomy" id="294128"/>
    <lineage>
        <taxon>Eukaryota</taxon>
        <taxon>Metazoa</taxon>
        <taxon>Ecdysozoa</taxon>
        <taxon>Arthropoda</taxon>
        <taxon>Crustacea</taxon>
        <taxon>Multicrustacea</taxon>
        <taxon>Malacostraca</taxon>
        <taxon>Eumalacostraca</taxon>
        <taxon>Peracarida</taxon>
        <taxon>Amphipoda</taxon>
        <taxon>Senticaudata</taxon>
        <taxon>Talitrida</taxon>
        <taxon>Talitroidea</taxon>
        <taxon>Hyalellidae</taxon>
        <taxon>Hyalella</taxon>
    </lineage>
</organism>
<evidence type="ECO:0000256" key="2">
    <source>
        <dbReference type="ARBA" id="ARBA00009947"/>
    </source>
</evidence>
<accession>A0A8B7PDK6</accession>
<dbReference type="GO" id="GO:0005634">
    <property type="term" value="C:nucleus"/>
    <property type="evidence" value="ECO:0007669"/>
    <property type="project" value="UniProtKB-SubCell"/>
</dbReference>
<dbReference type="Gene3D" id="3.30.1120.90">
    <property type="entry name" value="Nucleosome assembly protein"/>
    <property type="match status" value="1"/>
</dbReference>
<evidence type="ECO:0000256" key="5">
    <source>
        <dbReference type="SAM" id="MobiDB-lite"/>
    </source>
</evidence>
<dbReference type="Pfam" id="PF00956">
    <property type="entry name" value="NAP"/>
    <property type="match status" value="1"/>
</dbReference>
<dbReference type="AlphaFoldDB" id="A0A8B7PDK6"/>
<dbReference type="Proteomes" id="UP000694843">
    <property type="component" value="Unplaced"/>
</dbReference>
<feature type="region of interest" description="Disordered" evidence="5">
    <location>
        <begin position="1"/>
        <end position="48"/>
    </location>
</feature>
<keyword evidence="3" id="KW-0539">Nucleus</keyword>
<feature type="compositionally biased region" description="Acidic residues" evidence="5">
    <location>
        <begin position="336"/>
        <end position="362"/>
    </location>
</feature>
<evidence type="ECO:0000313" key="7">
    <source>
        <dbReference type="RefSeq" id="XP_018024183.1"/>
    </source>
</evidence>
<keyword evidence="6" id="KW-1185">Reference proteome</keyword>
<name>A0A8B7PDK6_HYAAZ</name>
<dbReference type="OrthoDB" id="27325at2759"/>
<gene>
    <name evidence="7" type="primary">LOC108679946</name>
</gene>
<comment type="subcellular location">
    <subcellularLocation>
        <location evidence="1">Nucleus</location>
    </subcellularLocation>
</comment>
<dbReference type="FunFam" id="1.20.5.1500:FF:000001">
    <property type="entry name" value="Nucleosome assembly protein 1-like 1"/>
    <property type="match status" value="1"/>
</dbReference>
<feature type="compositionally biased region" description="Acidic residues" evidence="5">
    <location>
        <begin position="14"/>
        <end position="28"/>
    </location>
</feature>
<feature type="compositionally biased region" description="Basic and acidic residues" evidence="5">
    <location>
        <begin position="30"/>
        <end position="41"/>
    </location>
</feature>
<dbReference type="GeneID" id="108679946"/>
<dbReference type="CTD" id="37798"/>
<feature type="region of interest" description="Disordered" evidence="5">
    <location>
        <begin position="335"/>
        <end position="378"/>
    </location>
</feature>
<reference evidence="7" key="1">
    <citation type="submission" date="2025-08" db="UniProtKB">
        <authorList>
            <consortium name="RefSeq"/>
        </authorList>
    </citation>
    <scope>IDENTIFICATION</scope>
    <source>
        <tissue evidence="7">Whole organism</tissue>
    </source>
</reference>
<comment type="similarity">
    <text evidence="2 4">Belongs to the nucleosome assembly protein (NAP) family.</text>
</comment>
<protein>
    <submittedName>
        <fullName evidence="7">Nucleosome assembly protein 1-like 1 isoform X2</fullName>
    </submittedName>
</protein>
<evidence type="ECO:0000313" key="6">
    <source>
        <dbReference type="Proteomes" id="UP000694843"/>
    </source>
</evidence>